<feature type="compositionally biased region" description="Polar residues" evidence="1">
    <location>
        <begin position="82"/>
        <end position="93"/>
    </location>
</feature>
<comment type="caution">
    <text evidence="2">The sequence shown here is derived from an EMBL/GenBank/DDBJ whole genome shotgun (WGS) entry which is preliminary data.</text>
</comment>
<gene>
    <name evidence="2" type="ORF">PXEA_LOCUS32692</name>
</gene>
<organism evidence="2 3">
    <name type="scientific">Protopolystoma xenopodis</name>
    <dbReference type="NCBI Taxonomy" id="117903"/>
    <lineage>
        <taxon>Eukaryota</taxon>
        <taxon>Metazoa</taxon>
        <taxon>Spiralia</taxon>
        <taxon>Lophotrochozoa</taxon>
        <taxon>Platyhelminthes</taxon>
        <taxon>Monogenea</taxon>
        <taxon>Polyopisthocotylea</taxon>
        <taxon>Polystomatidea</taxon>
        <taxon>Polystomatidae</taxon>
        <taxon>Protopolystoma</taxon>
    </lineage>
</organism>
<dbReference type="EMBL" id="CAAALY010260617">
    <property type="protein sequence ID" value="VEL39252.1"/>
    <property type="molecule type" value="Genomic_DNA"/>
</dbReference>
<feature type="region of interest" description="Disordered" evidence="1">
    <location>
        <begin position="80"/>
        <end position="104"/>
    </location>
</feature>
<proteinExistence type="predicted"/>
<dbReference type="Proteomes" id="UP000784294">
    <property type="component" value="Unassembled WGS sequence"/>
</dbReference>
<dbReference type="AlphaFoldDB" id="A0A3S5CQ75"/>
<evidence type="ECO:0000313" key="3">
    <source>
        <dbReference type="Proteomes" id="UP000784294"/>
    </source>
</evidence>
<evidence type="ECO:0000256" key="1">
    <source>
        <dbReference type="SAM" id="MobiDB-lite"/>
    </source>
</evidence>
<evidence type="ECO:0000313" key="2">
    <source>
        <dbReference type="EMBL" id="VEL39252.1"/>
    </source>
</evidence>
<name>A0A3S5CQ75_9PLAT</name>
<keyword evidence="3" id="KW-1185">Reference proteome</keyword>
<reference evidence="2" key="1">
    <citation type="submission" date="2018-11" db="EMBL/GenBank/DDBJ databases">
        <authorList>
            <consortium name="Pathogen Informatics"/>
        </authorList>
    </citation>
    <scope>NUCLEOTIDE SEQUENCE</scope>
</reference>
<sequence length="104" mass="12346">MEVINIADQFPEETKREMEMELIPKLLTHQEPTNRNRFVVIRKSLETNKQLVLQTDKRGATMILDKKQYTEKMEHILRDRSTYQLQGPTNEDQCNLEGHAERYA</sequence>
<accession>A0A3S5CQ75</accession>
<protein>
    <submittedName>
        <fullName evidence="2">Uncharacterized protein</fullName>
    </submittedName>
</protein>